<dbReference type="EMBL" id="OZ019903">
    <property type="protein sequence ID" value="CAK9196489.1"/>
    <property type="molecule type" value="Genomic_DNA"/>
</dbReference>
<sequence length="572" mass="63715">MVEMVQGRDAQFALAGAGPNSISCKLEEPDPSSAANRYFSRDEIEKNSPSRKDGIDLKKETYLRKSYCTFLQDLGMRLKVPQVTIATAIVFCHRFFLHQSHHRNDCYMVATICMFIAGKVEETPRSLRDVILMSYENRFKKDRAAVHRIKQKDVYEAEKEKVLCGERLVLTTLGFDLNIHHPYKPLVAATKKFKKLKVATNTLAEVAWKFVNDGLRTSLCLQFKPHHIAAGAIFLAAKFLKVKLPSDGNKVWWQEFDVTPQQLEEVSKQMLELYEQNITGTGSLLSDVTSGAGPNNQLKQLAAAQVMTDEGAPANGQSSLLSATLKTQSQEFKTTSRSVDVEVGQEESTEAQSSLEEGEDMAESKPNITEIKRTEVTMHTLAPVTKVESGDGRTAEVKIGPPDDLKPTAMEKQQRSRVMDSYLTFDKREPSNDEIVPEVSDQAGHQQGRHAGREEQMMKFGYRLEHESADGKRRRADAGEAADATKRKKGNTDPGTQSSPVSLGEKSSHASLVGHDQRASSVGIQKGHHQSTEDQDREGHHDLQHAGHGCDQLHYLHGSSHSGYRHFHQQPA</sequence>
<dbReference type="InterPro" id="IPR013763">
    <property type="entry name" value="Cyclin-like_dom"/>
</dbReference>
<comment type="similarity">
    <text evidence="1">Belongs to the cyclin family.</text>
</comment>
<name>A0ABP0THD6_9BRYO</name>
<dbReference type="InterPro" id="IPR036915">
    <property type="entry name" value="Cyclin-like_sf"/>
</dbReference>
<feature type="compositionally biased region" description="Basic and acidic residues" evidence="2">
    <location>
        <begin position="530"/>
        <end position="545"/>
    </location>
</feature>
<dbReference type="Proteomes" id="UP001497512">
    <property type="component" value="Chromosome 11"/>
</dbReference>
<feature type="domain" description="Cyclin-like" evidence="3">
    <location>
        <begin position="69"/>
        <end position="171"/>
    </location>
</feature>
<dbReference type="CDD" id="cd20587">
    <property type="entry name" value="CYCLIN_AcCycT_rpt1"/>
    <property type="match status" value="1"/>
</dbReference>
<feature type="region of interest" description="Disordered" evidence="2">
    <location>
        <begin position="329"/>
        <end position="370"/>
    </location>
</feature>
<evidence type="ECO:0000313" key="4">
    <source>
        <dbReference type="EMBL" id="CAK9196489.1"/>
    </source>
</evidence>
<evidence type="ECO:0000256" key="1">
    <source>
        <dbReference type="RuleBase" id="RU000383"/>
    </source>
</evidence>
<reference evidence="4" key="1">
    <citation type="submission" date="2024-02" db="EMBL/GenBank/DDBJ databases">
        <authorList>
            <consortium name="ELIXIR-Norway"/>
            <consortium name="Elixir Norway"/>
        </authorList>
    </citation>
    <scope>NUCLEOTIDE SEQUENCE</scope>
</reference>
<gene>
    <name evidence="4" type="ORF">CSSPTR1EN2_LOCUS3499</name>
</gene>
<dbReference type="InterPro" id="IPR006671">
    <property type="entry name" value="Cyclin_N"/>
</dbReference>
<keyword evidence="1" id="KW-0195">Cyclin</keyword>
<organism evidence="4 5">
    <name type="scientific">Sphagnum troendelagicum</name>
    <dbReference type="NCBI Taxonomy" id="128251"/>
    <lineage>
        <taxon>Eukaryota</taxon>
        <taxon>Viridiplantae</taxon>
        <taxon>Streptophyta</taxon>
        <taxon>Embryophyta</taxon>
        <taxon>Bryophyta</taxon>
        <taxon>Sphagnophytina</taxon>
        <taxon>Sphagnopsida</taxon>
        <taxon>Sphagnales</taxon>
        <taxon>Sphagnaceae</taxon>
        <taxon>Sphagnum</taxon>
    </lineage>
</organism>
<feature type="domain" description="Cyclin-like" evidence="3">
    <location>
        <begin position="184"/>
        <end position="272"/>
    </location>
</feature>
<protein>
    <recommendedName>
        <fullName evidence="3">Cyclin-like domain-containing protein</fullName>
    </recommendedName>
</protein>
<dbReference type="SUPFAM" id="SSF47954">
    <property type="entry name" value="Cyclin-like"/>
    <property type="match status" value="2"/>
</dbReference>
<feature type="compositionally biased region" description="Polar residues" evidence="2">
    <location>
        <begin position="329"/>
        <end position="338"/>
    </location>
</feature>
<dbReference type="Pfam" id="PF21797">
    <property type="entry name" value="CycT2-like_C"/>
    <property type="match status" value="1"/>
</dbReference>
<evidence type="ECO:0000256" key="2">
    <source>
        <dbReference type="SAM" id="MobiDB-lite"/>
    </source>
</evidence>
<feature type="compositionally biased region" description="Basic and acidic residues" evidence="2">
    <location>
        <begin position="388"/>
        <end position="406"/>
    </location>
</feature>
<accession>A0ABP0THD6</accession>
<proteinExistence type="inferred from homology"/>
<dbReference type="InterPro" id="IPR043198">
    <property type="entry name" value="Cyclin/Ssn8"/>
</dbReference>
<dbReference type="CDD" id="cd20588">
    <property type="entry name" value="CYCLIN_AcCycT_rpt2"/>
    <property type="match status" value="1"/>
</dbReference>
<evidence type="ECO:0000259" key="3">
    <source>
        <dbReference type="SMART" id="SM00385"/>
    </source>
</evidence>
<keyword evidence="5" id="KW-1185">Reference proteome</keyword>
<dbReference type="SMART" id="SM00385">
    <property type="entry name" value="CYCLIN"/>
    <property type="match status" value="2"/>
</dbReference>
<dbReference type="Pfam" id="PF00134">
    <property type="entry name" value="Cyclin_N"/>
    <property type="match status" value="1"/>
</dbReference>
<dbReference type="PANTHER" id="PTHR10026">
    <property type="entry name" value="CYCLIN"/>
    <property type="match status" value="1"/>
</dbReference>
<feature type="region of interest" description="Disordered" evidence="2">
    <location>
        <begin position="388"/>
        <end position="554"/>
    </location>
</feature>
<evidence type="ECO:0000313" key="5">
    <source>
        <dbReference type="Proteomes" id="UP001497512"/>
    </source>
</evidence>
<dbReference type="Gene3D" id="1.10.472.10">
    <property type="entry name" value="Cyclin-like"/>
    <property type="match status" value="2"/>
</dbReference>
<feature type="compositionally biased region" description="Basic and acidic residues" evidence="2">
    <location>
        <begin position="451"/>
        <end position="471"/>
    </location>
</feature>